<name>A0A562ITL8_9ACTN</name>
<dbReference type="RefSeq" id="WP_153362024.1">
    <property type="nucleotide sequence ID" value="NZ_ML762525.1"/>
</dbReference>
<evidence type="ECO:0000313" key="1">
    <source>
        <dbReference type="EMBL" id="TWH73894.1"/>
    </source>
</evidence>
<comment type="caution">
    <text evidence="1">The sequence shown here is derived from an EMBL/GenBank/DDBJ whole genome shotgun (WGS) entry which is preliminary data.</text>
</comment>
<proteinExistence type="predicted"/>
<gene>
    <name evidence="1" type="ORF">JD78_02423</name>
</gene>
<dbReference type="Pfam" id="PF18845">
    <property type="entry name" value="baeRF_family3"/>
    <property type="match status" value="1"/>
</dbReference>
<protein>
    <submittedName>
        <fullName evidence="1">Uncharacterized protein</fullName>
    </submittedName>
</protein>
<dbReference type="EMBL" id="VLKF01000001">
    <property type="protein sequence ID" value="TWH73894.1"/>
    <property type="molecule type" value="Genomic_DNA"/>
</dbReference>
<dbReference type="OrthoDB" id="242138at2"/>
<organism evidence="1 2">
    <name type="scientific">Modestobacter roseus</name>
    <dbReference type="NCBI Taxonomy" id="1181884"/>
    <lineage>
        <taxon>Bacteria</taxon>
        <taxon>Bacillati</taxon>
        <taxon>Actinomycetota</taxon>
        <taxon>Actinomycetes</taxon>
        <taxon>Geodermatophilales</taxon>
        <taxon>Geodermatophilaceae</taxon>
        <taxon>Modestobacter</taxon>
    </lineage>
</organism>
<reference evidence="1 2" key="1">
    <citation type="submission" date="2019-07" db="EMBL/GenBank/DDBJ databases">
        <title>R&amp;d 2014.</title>
        <authorList>
            <person name="Klenk H.-P."/>
        </authorList>
    </citation>
    <scope>NUCLEOTIDE SEQUENCE [LARGE SCALE GENOMIC DNA]</scope>
    <source>
        <strain evidence="1 2">DSM 45764</strain>
    </source>
</reference>
<accession>A0A562ITL8</accession>
<sequence length="350" mass="37935">MTARIRPGVVSPARVMALQAVRAYPSVSLLATTSPAARMGSDDVRTLRRLAASATARLATEDLPERADVVRGLERTLAEATHGPTDEAIGLFVSAATREIVRLPVPVTDRVVIDPTFATRDLVRSLHRTPRHVVLLLAEREARLLDGVGDLLTPAAGSGFPMRAPDRDAGGSTESFLREVDRALGTHLRLHPAPLVLVGAERTVAQFRQLSRNTGRLAGTVSGALTTAPLTRLTPRIRLVLERYLFSRQQDALDLLERRRSRGRVVDGIASAWLAARAERPEVLAVEEGFVFPARISEDGDLLTPADDVEHPDVIDDAVDELIETVLLRGGWVAFLVDGALPDRVALAVR</sequence>
<keyword evidence="2" id="KW-1185">Reference proteome</keyword>
<dbReference type="Proteomes" id="UP000321490">
    <property type="component" value="Unassembled WGS sequence"/>
</dbReference>
<evidence type="ECO:0000313" key="2">
    <source>
        <dbReference type="Proteomes" id="UP000321490"/>
    </source>
</evidence>
<dbReference type="AlphaFoldDB" id="A0A562ITL8"/>
<dbReference type="InterPro" id="IPR041289">
    <property type="entry name" value="Bact_RF_family3"/>
</dbReference>